<gene>
    <name evidence="1" type="ORF">BU204_36015</name>
</gene>
<dbReference type="Proteomes" id="UP000185596">
    <property type="component" value="Unassembled WGS sequence"/>
</dbReference>
<evidence type="ECO:0000313" key="2">
    <source>
        <dbReference type="Proteomes" id="UP000185596"/>
    </source>
</evidence>
<name>A0A1Q8BXU3_9PSEU</name>
<dbReference type="AlphaFoldDB" id="A0A1Q8BXU3"/>
<organism evidence="1 2">
    <name type="scientific">Actinophytocola xanthii</name>
    <dbReference type="NCBI Taxonomy" id="1912961"/>
    <lineage>
        <taxon>Bacteria</taxon>
        <taxon>Bacillati</taxon>
        <taxon>Actinomycetota</taxon>
        <taxon>Actinomycetes</taxon>
        <taxon>Pseudonocardiales</taxon>
        <taxon>Pseudonocardiaceae</taxon>
    </lineage>
</organism>
<dbReference type="EMBL" id="MSIE01000111">
    <property type="protein sequence ID" value="OLF06923.1"/>
    <property type="molecule type" value="Genomic_DNA"/>
</dbReference>
<comment type="caution">
    <text evidence="1">The sequence shown here is derived from an EMBL/GenBank/DDBJ whole genome shotgun (WGS) entry which is preliminary data.</text>
</comment>
<sequence>MEELTAAFAELRDVDPCTLLDRAVIKNITDAQVGIHIPGRHLSECQVDTEIDKYTPGWSFAVDVGLFYEATEDIRHERIDTEMFFIEGDEYRCTYTRMVNANVGVALTATIPPPIEGRPAVEDPCEMAKSYLAETGTTFIEMGRREQQLTEPQLPLATRDPCETVDNVAQAMNTEAIGVPIKTYLCSIQPAGSTEESPLAGQNLSVGYEFIPDPRDDVPADEPAPPAGADGLGAMTAVTIAGHAGSQFDGAGDLGCSVDLVLDDKPSLQDGALTLVQVVSVLSNDCEVTHRVAEAVITTISRS</sequence>
<proteinExistence type="predicted"/>
<evidence type="ECO:0000313" key="1">
    <source>
        <dbReference type="EMBL" id="OLF06923.1"/>
    </source>
</evidence>
<protein>
    <submittedName>
        <fullName evidence="1">Uncharacterized protein</fullName>
    </submittedName>
</protein>
<keyword evidence="2" id="KW-1185">Reference proteome</keyword>
<accession>A0A1Q8BXU3</accession>
<reference evidence="1 2" key="1">
    <citation type="submission" date="2016-12" db="EMBL/GenBank/DDBJ databases">
        <title>The draft genome sequence of Actinophytocola sp. 11-183.</title>
        <authorList>
            <person name="Wang W."/>
            <person name="Yuan L."/>
        </authorList>
    </citation>
    <scope>NUCLEOTIDE SEQUENCE [LARGE SCALE GENOMIC DNA]</scope>
    <source>
        <strain evidence="1 2">11-183</strain>
    </source>
</reference>
<dbReference type="OrthoDB" id="3689942at2"/>
<dbReference type="RefSeq" id="WP_075130278.1">
    <property type="nucleotide sequence ID" value="NZ_MSIE01000111.1"/>
</dbReference>